<keyword evidence="3 8" id="KW-1003">Cell membrane</keyword>
<dbReference type="GO" id="GO:0005524">
    <property type="term" value="F:ATP binding"/>
    <property type="evidence" value="ECO:0007669"/>
    <property type="project" value="UniProtKB-UniRule"/>
</dbReference>
<comment type="subcellular location">
    <subcellularLocation>
        <location evidence="1 8">Cell membrane</location>
        <topology evidence="1 8">Peripheral membrane protein</topology>
    </subcellularLocation>
</comment>
<dbReference type="NCBIfam" id="TIGR04521">
    <property type="entry name" value="ECF_ATPase_2"/>
    <property type="match status" value="1"/>
</dbReference>
<protein>
    <recommendedName>
        <fullName evidence="8">Energy-coupling factor transporter ATP-binding protein EcfA2</fullName>
        <ecNumber evidence="8">7.-.-.-</ecNumber>
    </recommendedName>
</protein>
<evidence type="ECO:0000256" key="5">
    <source>
        <dbReference type="ARBA" id="ARBA00022840"/>
    </source>
</evidence>
<evidence type="ECO:0000256" key="1">
    <source>
        <dbReference type="ARBA" id="ARBA00004202"/>
    </source>
</evidence>
<comment type="similarity">
    <text evidence="8">Belongs to the ABC transporter superfamily. Energy-coupling factor EcfA family.</text>
</comment>
<dbReference type="InterPro" id="IPR050095">
    <property type="entry name" value="ECF_ABC_transporter_ATP-bd"/>
</dbReference>
<dbReference type="GO" id="GO:0043190">
    <property type="term" value="C:ATP-binding cassette (ABC) transporter complex"/>
    <property type="evidence" value="ECO:0007669"/>
    <property type="project" value="TreeGrafter"/>
</dbReference>
<dbReference type="EMBL" id="FOOY01000023">
    <property type="protein sequence ID" value="SFG82284.1"/>
    <property type="molecule type" value="Genomic_DNA"/>
</dbReference>
<feature type="domain" description="ABC transporter" evidence="9">
    <location>
        <begin position="3"/>
        <end position="246"/>
    </location>
</feature>
<evidence type="ECO:0000259" key="9">
    <source>
        <dbReference type="PROSITE" id="PS50893"/>
    </source>
</evidence>
<keyword evidence="2 8" id="KW-0813">Transport</keyword>
<dbReference type="OrthoDB" id="9784332at2"/>
<keyword evidence="5 8" id="KW-0067">ATP-binding</keyword>
<dbReference type="EC" id="7.-.-.-" evidence="8"/>
<dbReference type="FunFam" id="3.40.50.300:FF:000224">
    <property type="entry name" value="Energy-coupling factor transporter ATP-binding protein EcfA"/>
    <property type="match status" value="1"/>
</dbReference>
<dbReference type="InterPro" id="IPR003593">
    <property type="entry name" value="AAA+_ATPase"/>
</dbReference>
<dbReference type="NCBIfam" id="NF010155">
    <property type="entry name" value="PRK13634.1"/>
    <property type="match status" value="1"/>
</dbReference>
<keyword evidence="4 8" id="KW-0547">Nucleotide-binding</keyword>
<evidence type="ECO:0000313" key="11">
    <source>
        <dbReference type="Proteomes" id="UP000198752"/>
    </source>
</evidence>
<evidence type="ECO:0000256" key="3">
    <source>
        <dbReference type="ARBA" id="ARBA00022475"/>
    </source>
</evidence>
<dbReference type="GO" id="GO:0015087">
    <property type="term" value="F:cobalt ion transmembrane transporter activity"/>
    <property type="evidence" value="ECO:0007669"/>
    <property type="project" value="UniProtKB-ARBA"/>
</dbReference>
<evidence type="ECO:0000256" key="6">
    <source>
        <dbReference type="ARBA" id="ARBA00022967"/>
    </source>
</evidence>
<evidence type="ECO:0000256" key="4">
    <source>
        <dbReference type="ARBA" id="ARBA00022741"/>
    </source>
</evidence>
<accession>A0A1I2UYX0</accession>
<gene>
    <name evidence="10" type="ORF">SAMN02982927_02895</name>
</gene>
<evidence type="ECO:0000313" key="10">
    <source>
        <dbReference type="EMBL" id="SFG82284.1"/>
    </source>
</evidence>
<dbReference type="InterPro" id="IPR027417">
    <property type="entry name" value="P-loop_NTPase"/>
</dbReference>
<dbReference type="Pfam" id="PF00005">
    <property type="entry name" value="ABC_tran"/>
    <property type="match status" value="1"/>
</dbReference>
<comment type="function">
    <text evidence="8">ATP-binding (A) component of a common energy-coupling factor (ECF) ABC-transporter complex.</text>
</comment>
<evidence type="ECO:0000256" key="2">
    <source>
        <dbReference type="ARBA" id="ARBA00022448"/>
    </source>
</evidence>
<sequence length="290" mass="32080">MDITFEQVTHVYGRKTPFEKRALNNVSIHIPSGSFTSIIGHTGSGKSTLVQHINGILKPSAGRITVGDFVIRANEKKQNLKALREKVGFVFQYPEHQLFEETIIKDVCFGPMNFGVSEAEATKRAEECLQLVGLPSQLWHRSPFDLSGGQMRRVAIAGVLAVRPQVIILDEPTAGLDPMGREEILSLFKDLHERLNLTIVMVTHNMSDAANYSDQVIVMDGGKPLMAGAPERIFSQVDQLRKVGLDIPETMEFLNRLLDRVGKKETIPAFTINEAADAVIKILGGVKDHV</sequence>
<dbReference type="Proteomes" id="UP000198752">
    <property type="component" value="Unassembled WGS sequence"/>
</dbReference>
<dbReference type="RefSeq" id="WP_093674161.1">
    <property type="nucleotide sequence ID" value="NZ_FOOY01000023.1"/>
</dbReference>
<dbReference type="GO" id="GO:0016887">
    <property type="term" value="F:ATP hydrolysis activity"/>
    <property type="evidence" value="ECO:0007669"/>
    <property type="project" value="InterPro"/>
</dbReference>
<reference evidence="11" key="1">
    <citation type="submission" date="2016-10" db="EMBL/GenBank/DDBJ databases">
        <authorList>
            <person name="Varghese N."/>
            <person name="Submissions S."/>
        </authorList>
    </citation>
    <scope>NUCLEOTIDE SEQUENCE [LARGE SCALE GENOMIC DNA]</scope>
    <source>
        <strain evidence="11">ATCC 700379</strain>
    </source>
</reference>
<dbReference type="SUPFAM" id="SSF52540">
    <property type="entry name" value="P-loop containing nucleoside triphosphate hydrolases"/>
    <property type="match status" value="1"/>
</dbReference>
<dbReference type="InterPro" id="IPR003439">
    <property type="entry name" value="ABC_transporter-like_ATP-bd"/>
</dbReference>
<dbReference type="PROSITE" id="PS50893">
    <property type="entry name" value="ABC_TRANSPORTER_2"/>
    <property type="match status" value="1"/>
</dbReference>
<dbReference type="GO" id="GO:0042626">
    <property type="term" value="F:ATPase-coupled transmembrane transporter activity"/>
    <property type="evidence" value="ECO:0007669"/>
    <property type="project" value="TreeGrafter"/>
</dbReference>
<keyword evidence="7 8" id="KW-0472">Membrane</keyword>
<dbReference type="CDD" id="cd03225">
    <property type="entry name" value="ABC_cobalt_CbiO_domain1"/>
    <property type="match status" value="1"/>
</dbReference>
<comment type="subunit">
    <text evidence="8">Forms a stable energy-coupling factor (ECF) transporter complex composed of 2 membrane-embedded substrate-binding proteins (S component), 2 ATP-binding proteins (A component) and 2 transmembrane proteins (T component).</text>
</comment>
<dbReference type="InterPro" id="IPR015856">
    <property type="entry name" value="ABC_transpr_CbiO/EcfA_su"/>
</dbReference>
<dbReference type="InterPro" id="IPR030946">
    <property type="entry name" value="EcfA2"/>
</dbReference>
<dbReference type="AlphaFoldDB" id="A0A1I2UYX0"/>
<dbReference type="Gene3D" id="3.40.50.300">
    <property type="entry name" value="P-loop containing nucleotide triphosphate hydrolases"/>
    <property type="match status" value="1"/>
</dbReference>
<keyword evidence="6" id="KW-1278">Translocase</keyword>
<keyword evidence="11" id="KW-1185">Reference proteome</keyword>
<dbReference type="PANTHER" id="PTHR43553">
    <property type="entry name" value="HEAVY METAL TRANSPORTER"/>
    <property type="match status" value="1"/>
</dbReference>
<dbReference type="InterPro" id="IPR017871">
    <property type="entry name" value="ABC_transporter-like_CS"/>
</dbReference>
<dbReference type="PANTHER" id="PTHR43553:SF27">
    <property type="entry name" value="ENERGY-COUPLING FACTOR TRANSPORTER ATP-BINDING PROTEIN ECFA2"/>
    <property type="match status" value="1"/>
</dbReference>
<dbReference type="STRING" id="269670.SAMN02982927_02895"/>
<evidence type="ECO:0000256" key="7">
    <source>
        <dbReference type="ARBA" id="ARBA00023136"/>
    </source>
</evidence>
<organism evidence="10 11">
    <name type="scientific">Sporolactobacillus nakayamae</name>
    <dbReference type="NCBI Taxonomy" id="269670"/>
    <lineage>
        <taxon>Bacteria</taxon>
        <taxon>Bacillati</taxon>
        <taxon>Bacillota</taxon>
        <taxon>Bacilli</taxon>
        <taxon>Bacillales</taxon>
        <taxon>Sporolactobacillaceae</taxon>
        <taxon>Sporolactobacillus</taxon>
    </lineage>
</organism>
<name>A0A1I2UYX0_9BACL</name>
<proteinExistence type="inferred from homology"/>
<dbReference type="PROSITE" id="PS00211">
    <property type="entry name" value="ABC_TRANSPORTER_1"/>
    <property type="match status" value="1"/>
</dbReference>
<dbReference type="SMART" id="SM00382">
    <property type="entry name" value="AAA"/>
    <property type="match status" value="1"/>
</dbReference>
<evidence type="ECO:0000256" key="8">
    <source>
        <dbReference type="RuleBase" id="RU365104"/>
    </source>
</evidence>